<dbReference type="PANTHER" id="PTHR23172">
    <property type="entry name" value="AUXILIN/CYCLIN G-ASSOCIATED KINASE-RELATED"/>
    <property type="match status" value="1"/>
</dbReference>
<gene>
    <name evidence="1" type="ORF">CMV_000675</name>
</gene>
<dbReference type="GO" id="GO:0031982">
    <property type="term" value="C:vesicle"/>
    <property type="evidence" value="ECO:0007669"/>
    <property type="project" value="TreeGrafter"/>
</dbReference>
<dbReference type="PANTHER" id="PTHR23172:SF87">
    <property type="entry name" value="CHAPERONE DNAJ-DOMAIN SUPERFAMILY PROTEIN"/>
    <property type="match status" value="1"/>
</dbReference>
<dbReference type="GO" id="GO:0005737">
    <property type="term" value="C:cytoplasm"/>
    <property type="evidence" value="ECO:0007669"/>
    <property type="project" value="TreeGrafter"/>
</dbReference>
<comment type="caution">
    <text evidence="1">The sequence shown here is derived from an EMBL/GenBank/DDBJ whole genome shotgun (WGS) entry which is preliminary data.</text>
</comment>
<dbReference type="OrthoDB" id="1717591at2759"/>
<evidence type="ECO:0000313" key="1">
    <source>
        <dbReference type="EMBL" id="KAF3976106.1"/>
    </source>
</evidence>
<dbReference type="GO" id="GO:0072583">
    <property type="term" value="P:clathrin-dependent endocytosis"/>
    <property type="evidence" value="ECO:0007669"/>
    <property type="project" value="TreeGrafter"/>
</dbReference>
<sequence length="126" mass="13757">MNIDHTNGGGRGGGGGLYDDVYCEPPRFGVAATLLPRAEDYNEIFESFHASHATSIPVQDLPVVDEEGSKVFFNVRSSDFDYSKVFGGGGGGGLDFVVSYEDLLFDLSEEDEEAWYDECSKLLDLN</sequence>
<dbReference type="GO" id="GO:0072318">
    <property type="term" value="P:clathrin coat disassembly"/>
    <property type="evidence" value="ECO:0007669"/>
    <property type="project" value="TreeGrafter"/>
</dbReference>
<organism evidence="1 2">
    <name type="scientific">Castanea mollissima</name>
    <name type="common">Chinese chestnut</name>
    <dbReference type="NCBI Taxonomy" id="60419"/>
    <lineage>
        <taxon>Eukaryota</taxon>
        <taxon>Viridiplantae</taxon>
        <taxon>Streptophyta</taxon>
        <taxon>Embryophyta</taxon>
        <taxon>Tracheophyta</taxon>
        <taxon>Spermatophyta</taxon>
        <taxon>Magnoliopsida</taxon>
        <taxon>eudicotyledons</taxon>
        <taxon>Gunneridae</taxon>
        <taxon>Pentapetalae</taxon>
        <taxon>rosids</taxon>
        <taxon>fabids</taxon>
        <taxon>Fagales</taxon>
        <taxon>Fagaceae</taxon>
        <taxon>Castanea</taxon>
    </lineage>
</organism>
<accession>A0A8J4W7A8</accession>
<dbReference type="AlphaFoldDB" id="A0A8J4W7A8"/>
<keyword evidence="2" id="KW-1185">Reference proteome</keyword>
<dbReference type="GO" id="GO:0030276">
    <property type="term" value="F:clathrin binding"/>
    <property type="evidence" value="ECO:0007669"/>
    <property type="project" value="TreeGrafter"/>
</dbReference>
<evidence type="ECO:0000313" key="2">
    <source>
        <dbReference type="Proteomes" id="UP000737018"/>
    </source>
</evidence>
<protein>
    <submittedName>
        <fullName evidence="1">Uncharacterized protein</fullName>
    </submittedName>
</protein>
<reference evidence="1" key="1">
    <citation type="submission" date="2020-03" db="EMBL/GenBank/DDBJ databases">
        <title>Castanea mollissima Vanexum genome sequencing.</title>
        <authorList>
            <person name="Staton M."/>
        </authorList>
    </citation>
    <scope>NUCLEOTIDE SEQUENCE</scope>
    <source>
        <tissue evidence="1">Leaf</tissue>
    </source>
</reference>
<dbReference type="Proteomes" id="UP000737018">
    <property type="component" value="Unassembled WGS sequence"/>
</dbReference>
<dbReference type="EMBL" id="JRKL02000038">
    <property type="protein sequence ID" value="KAF3976106.1"/>
    <property type="molecule type" value="Genomic_DNA"/>
</dbReference>
<proteinExistence type="predicted"/>
<name>A0A8J4W7A8_9ROSI</name>